<sequence>MSNAVISGASYVLVHAPNIMMVAGTTQLLEKENPNSEYIKRIKDHIRSYDDAVAYPPNQACIGNISPEDMRNIKRPWYENPIKGLSRFGRYGEIMPEDEFYGLMAISDVFDLVILEREFAEGIKQKLSRHPLLSENDVNRIKMVADEDAIKKHLENGAVELMYGGKLVGCVRKAHDRDETLSAHVMIENLATKASAVLALRYLLKVTGIASTDVDYIIECSEEACGDMNQRGGGNFAKAIGEIAGCGNATGADMRGFCAGPTHALISAAALVNSGIYKNVVVVAGGATAKLGMNGRDHVNKGMPVLEDVLGGFAVLVSANDGVNPIIRLDSIGKHPIAAGAAPQAVMQNIVYNPLDRLGLKAFDVDKYAPELQNPEITEPAGAGDVPRANYRMIAAIAVKRGELRKEDMDSFVEKHGVTGFAPTQGHIPSGVPIIGYVREQILAGNMKRAMIIGKGSLFLARMTNLFDGISFIMEKNPGIQKEAAKTIDVSSYLAEAFREFAEYLETRGKVDASR</sequence>
<evidence type="ECO:0000313" key="4">
    <source>
        <dbReference type="Proteomes" id="UP000322294"/>
    </source>
</evidence>
<evidence type="ECO:0000259" key="2">
    <source>
        <dbReference type="Pfam" id="PF19364"/>
    </source>
</evidence>
<dbReference type="Proteomes" id="UP000322294">
    <property type="component" value="Unassembled WGS sequence"/>
</dbReference>
<evidence type="ECO:0000259" key="1">
    <source>
        <dbReference type="Pfam" id="PF08545"/>
    </source>
</evidence>
<dbReference type="SUPFAM" id="SSF53901">
    <property type="entry name" value="Thiolase-like"/>
    <property type="match status" value="1"/>
</dbReference>
<organism evidence="3 4">
    <name type="scientific">Thermosediminibacter litoriperuensis</name>
    <dbReference type="NCBI Taxonomy" id="291989"/>
    <lineage>
        <taxon>Bacteria</taxon>
        <taxon>Bacillati</taxon>
        <taxon>Bacillota</taxon>
        <taxon>Clostridia</taxon>
        <taxon>Thermosediminibacterales</taxon>
        <taxon>Thermosediminibacteraceae</taxon>
        <taxon>Thermosediminibacter</taxon>
    </lineage>
</organism>
<keyword evidence="4" id="KW-1185">Reference proteome</keyword>
<reference evidence="3 4" key="1">
    <citation type="submission" date="2019-07" db="EMBL/GenBank/DDBJ databases">
        <title>Genomic Encyclopedia of Type Strains, Phase I: the one thousand microbial genomes (KMG-I) project.</title>
        <authorList>
            <person name="Kyrpides N."/>
        </authorList>
    </citation>
    <scope>NUCLEOTIDE SEQUENCE [LARGE SCALE GENOMIC DNA]</scope>
    <source>
        <strain evidence="3 4">DSM 16647</strain>
    </source>
</reference>
<feature type="domain" description="Beta-ketoacyl-[acyl-carrier-protein] synthase III N-terminal" evidence="1">
    <location>
        <begin position="253"/>
        <end position="322"/>
    </location>
</feature>
<dbReference type="RefSeq" id="WP_148867645.1">
    <property type="nucleotide sequence ID" value="NZ_VNHO01000024.1"/>
</dbReference>
<gene>
    <name evidence="3" type="ORF">LZ11_01945</name>
</gene>
<dbReference type="CDD" id="cd00827">
    <property type="entry name" value="init_cond_enzymes"/>
    <property type="match status" value="1"/>
</dbReference>
<protein>
    <submittedName>
        <fullName evidence="3">Betaine reductase</fullName>
    </submittedName>
</protein>
<feature type="domain" description="DUF5940" evidence="2">
    <location>
        <begin position="345"/>
        <end position="506"/>
    </location>
</feature>
<name>A0A5S5AKS6_9FIRM</name>
<dbReference type="AlphaFoldDB" id="A0A5S5AKS6"/>
<dbReference type="EMBL" id="VNHO01000024">
    <property type="protein sequence ID" value="TYP50890.1"/>
    <property type="molecule type" value="Genomic_DNA"/>
</dbReference>
<dbReference type="GO" id="GO:0004315">
    <property type="term" value="F:3-oxoacyl-[acyl-carrier-protein] synthase activity"/>
    <property type="evidence" value="ECO:0007669"/>
    <property type="project" value="InterPro"/>
</dbReference>
<evidence type="ECO:0000313" key="3">
    <source>
        <dbReference type="EMBL" id="TYP50890.1"/>
    </source>
</evidence>
<dbReference type="Pfam" id="PF19364">
    <property type="entry name" value="DUF5940"/>
    <property type="match status" value="1"/>
</dbReference>
<dbReference type="InterPro" id="IPR045984">
    <property type="entry name" value="DUF5940"/>
</dbReference>
<dbReference type="NCBIfam" id="NF040746">
    <property type="entry name" value="reduct_C_beta"/>
    <property type="match status" value="1"/>
</dbReference>
<dbReference type="Pfam" id="PF08545">
    <property type="entry name" value="ACP_syn_III"/>
    <property type="match status" value="1"/>
</dbReference>
<accession>A0A5S5AKS6</accession>
<dbReference type="InterPro" id="IPR013751">
    <property type="entry name" value="ACP_syn_III_N"/>
</dbReference>
<proteinExistence type="predicted"/>
<comment type="caution">
    <text evidence="3">The sequence shown here is derived from an EMBL/GenBank/DDBJ whole genome shotgun (WGS) entry which is preliminary data.</text>
</comment>
<dbReference type="InterPro" id="IPR016039">
    <property type="entry name" value="Thiolase-like"/>
</dbReference>
<dbReference type="Gene3D" id="3.40.47.10">
    <property type="match status" value="1"/>
</dbReference>
<dbReference type="GO" id="GO:0006633">
    <property type="term" value="P:fatty acid biosynthetic process"/>
    <property type="evidence" value="ECO:0007669"/>
    <property type="project" value="InterPro"/>
</dbReference>
<dbReference type="OrthoDB" id="9762068at2"/>